<evidence type="ECO:0000256" key="5">
    <source>
        <dbReference type="ARBA" id="ARBA00022723"/>
    </source>
</evidence>
<feature type="domain" description="Arginine decarboxylase helical bundle" evidence="16">
    <location>
        <begin position="371"/>
        <end position="453"/>
    </location>
</feature>
<feature type="binding site" evidence="12">
    <location>
        <begin position="285"/>
        <end position="295"/>
    </location>
    <ligand>
        <name>substrate</name>
    </ligand>
</feature>
<gene>
    <name evidence="12" type="primary">speA</name>
    <name evidence="18" type="ORF">BegalDRAFT_0484</name>
</gene>
<dbReference type="STRING" id="395493.BegalDRAFT_0484"/>
<dbReference type="InterPro" id="IPR022653">
    <property type="entry name" value="De-COase2_pyr-phos_BS"/>
</dbReference>
<keyword evidence="19" id="KW-1185">Reference proteome</keyword>
<dbReference type="GO" id="GO:0046872">
    <property type="term" value="F:metal ion binding"/>
    <property type="evidence" value="ECO:0007669"/>
    <property type="project" value="UniProtKB-KW"/>
</dbReference>
<evidence type="ECO:0000256" key="2">
    <source>
        <dbReference type="ARBA" id="ARBA00001946"/>
    </source>
</evidence>
<keyword evidence="8 12" id="KW-0663">Pyridoxal phosphate</keyword>
<dbReference type="NCBIfam" id="NF003763">
    <property type="entry name" value="PRK05354.1"/>
    <property type="match status" value="1"/>
</dbReference>
<keyword evidence="6 12" id="KW-0210">Decarboxylase</keyword>
<evidence type="ECO:0000313" key="18">
    <source>
        <dbReference type="EMBL" id="EIJ41403.1"/>
    </source>
</evidence>
<dbReference type="UniPathway" id="UPA00186">
    <property type="reaction ID" value="UER00284"/>
</dbReference>
<dbReference type="InterPro" id="IPR000183">
    <property type="entry name" value="Orn/DAP/Arg_de-COase"/>
</dbReference>
<dbReference type="InterPro" id="IPR041128">
    <property type="entry name" value="Arg_decarbox_C"/>
</dbReference>
<dbReference type="Pfam" id="PF17810">
    <property type="entry name" value="Arg_decarb_HB"/>
    <property type="match status" value="1"/>
</dbReference>
<dbReference type="Pfam" id="PF17944">
    <property type="entry name" value="Arg_decarbox_C"/>
    <property type="match status" value="1"/>
</dbReference>
<dbReference type="SUPFAM" id="SSF51419">
    <property type="entry name" value="PLP-binding barrel"/>
    <property type="match status" value="1"/>
</dbReference>
<dbReference type="GO" id="GO:0006527">
    <property type="term" value="P:L-arginine catabolic process"/>
    <property type="evidence" value="ECO:0007669"/>
    <property type="project" value="InterPro"/>
</dbReference>
<dbReference type="NCBIfam" id="TIGR01273">
    <property type="entry name" value="speA"/>
    <property type="match status" value="1"/>
</dbReference>
<dbReference type="Pfam" id="PF02784">
    <property type="entry name" value="Orn_Arg_deC_N"/>
    <property type="match status" value="1"/>
</dbReference>
<evidence type="ECO:0000259" key="16">
    <source>
        <dbReference type="Pfam" id="PF17810"/>
    </source>
</evidence>
<dbReference type="PRINTS" id="PR01179">
    <property type="entry name" value="ODADCRBXLASE"/>
</dbReference>
<dbReference type="InterPro" id="IPR022644">
    <property type="entry name" value="De-COase2_N"/>
</dbReference>
<comment type="similarity">
    <text evidence="4 12">Belongs to the Orn/Lys/Arg decarboxylase class-II family. SpeA subfamily.</text>
</comment>
<evidence type="ECO:0000256" key="4">
    <source>
        <dbReference type="ARBA" id="ARBA00008357"/>
    </source>
</evidence>
<dbReference type="OrthoDB" id="9802658at2"/>
<dbReference type="PANTHER" id="PTHR43295">
    <property type="entry name" value="ARGININE DECARBOXYLASE"/>
    <property type="match status" value="1"/>
</dbReference>
<comment type="function">
    <text evidence="3 12">Catalyzes the biosynthesis of agmatine from arginine.</text>
</comment>
<evidence type="ECO:0000256" key="6">
    <source>
        <dbReference type="ARBA" id="ARBA00022793"/>
    </source>
</evidence>
<dbReference type="RefSeq" id="WP_002683307.1">
    <property type="nucleotide sequence ID" value="NZ_JH600070.1"/>
</dbReference>
<keyword evidence="5 12" id="KW-0479">Metal-binding</keyword>
<evidence type="ECO:0000256" key="13">
    <source>
        <dbReference type="PIRSR" id="PIRSR001336-50"/>
    </source>
</evidence>
<dbReference type="eggNOG" id="COG1166">
    <property type="taxonomic scope" value="Bacteria"/>
</dbReference>
<dbReference type="PANTHER" id="PTHR43295:SF9">
    <property type="entry name" value="BIOSYNTHETIC ARGININE DECARBOXYLASE"/>
    <property type="match status" value="1"/>
</dbReference>
<dbReference type="FunFam" id="3.20.20.10:FF:000001">
    <property type="entry name" value="Biosynthetic arginine decarboxylase"/>
    <property type="match status" value="1"/>
</dbReference>
<evidence type="ECO:0000256" key="3">
    <source>
        <dbReference type="ARBA" id="ARBA00002257"/>
    </source>
</evidence>
<proteinExistence type="inferred from homology"/>
<evidence type="ECO:0000256" key="12">
    <source>
        <dbReference type="HAMAP-Rule" id="MF_01417"/>
    </source>
</evidence>
<evidence type="ECO:0000256" key="11">
    <source>
        <dbReference type="ARBA" id="ARBA00023239"/>
    </source>
</evidence>
<protein>
    <recommendedName>
        <fullName evidence="12">Biosynthetic arginine decarboxylase</fullName>
        <shortName evidence="12">ADC</shortName>
        <ecNumber evidence="12">4.1.1.19</ecNumber>
    </recommendedName>
</protein>
<keyword evidence="7 12" id="KW-0460">Magnesium</keyword>
<dbReference type="Gene3D" id="2.40.37.10">
    <property type="entry name" value="Lyase, Ornithine Decarboxylase, Chain A, domain 1"/>
    <property type="match status" value="1"/>
</dbReference>
<dbReference type="InterPro" id="IPR002985">
    <property type="entry name" value="Arg_decrbxlase"/>
</dbReference>
<feature type="active site" description="Proton donor" evidence="14">
    <location>
        <position position="503"/>
    </location>
</feature>
<dbReference type="PRINTS" id="PR01180">
    <property type="entry name" value="ARGDCRBXLASE"/>
</dbReference>
<dbReference type="AlphaFoldDB" id="U5FCD9"/>
<name>U5FCD9_9GAMM</name>
<evidence type="ECO:0000256" key="14">
    <source>
        <dbReference type="PIRSR" id="PIRSR600183-50"/>
    </source>
</evidence>
<dbReference type="HOGENOM" id="CLU_027243_1_0_6"/>
<comment type="catalytic activity">
    <reaction evidence="12">
        <text>L-arginine + H(+) = agmatine + CO2</text>
        <dbReference type="Rhea" id="RHEA:17641"/>
        <dbReference type="ChEBI" id="CHEBI:15378"/>
        <dbReference type="ChEBI" id="CHEBI:16526"/>
        <dbReference type="ChEBI" id="CHEBI:32682"/>
        <dbReference type="ChEBI" id="CHEBI:58145"/>
        <dbReference type="EC" id="4.1.1.19"/>
    </reaction>
</comment>
<dbReference type="Proteomes" id="UP000005744">
    <property type="component" value="Unassembled WGS sequence"/>
</dbReference>
<reference evidence="18 19" key="1">
    <citation type="submission" date="2011-11" db="EMBL/GenBank/DDBJ databases">
        <title>Improved High-Quality Draft sequence of Beggiatoa alba B18lD.</title>
        <authorList>
            <consortium name="US DOE Joint Genome Institute"/>
            <person name="Lucas S."/>
            <person name="Han J."/>
            <person name="Lapidus A."/>
            <person name="Cheng J.-F."/>
            <person name="Goodwin L."/>
            <person name="Pitluck S."/>
            <person name="Peters L."/>
            <person name="Mikhailova N."/>
            <person name="Held B."/>
            <person name="Detter J.C."/>
            <person name="Han C."/>
            <person name="Tapia R."/>
            <person name="Land M."/>
            <person name="Hauser L."/>
            <person name="Kyrpides N."/>
            <person name="Ivanova N."/>
            <person name="Pagani I."/>
            <person name="Samuel K."/>
            <person name="Teske A."/>
            <person name="Mueller J."/>
            <person name="Woyke T."/>
        </authorList>
    </citation>
    <scope>NUCLEOTIDE SEQUENCE [LARGE SCALE GENOMIC DNA]</scope>
    <source>
        <strain evidence="18 19">B18LD</strain>
    </source>
</reference>
<comment type="pathway">
    <text evidence="12">Amine and polyamine biosynthesis; agmatine biosynthesis; agmatine from L-arginine: step 1/1.</text>
</comment>
<dbReference type="Gene3D" id="1.10.287.3440">
    <property type="match status" value="1"/>
</dbReference>
<dbReference type="HAMAP" id="MF_01417">
    <property type="entry name" value="SpeA"/>
    <property type="match status" value="1"/>
</dbReference>
<dbReference type="PIRSF" id="PIRSF001336">
    <property type="entry name" value="Arg_decrbxlase"/>
    <property type="match status" value="1"/>
</dbReference>
<keyword evidence="11 12" id="KW-0456">Lyase</keyword>
<dbReference type="EMBL" id="JH600070">
    <property type="protein sequence ID" value="EIJ41403.1"/>
    <property type="molecule type" value="Genomic_DNA"/>
</dbReference>
<evidence type="ECO:0000256" key="1">
    <source>
        <dbReference type="ARBA" id="ARBA00001933"/>
    </source>
</evidence>
<comment type="cofactor">
    <cofactor evidence="2 12">
        <name>Mg(2+)</name>
        <dbReference type="ChEBI" id="CHEBI:18420"/>
    </cofactor>
</comment>
<organism evidence="18 19">
    <name type="scientific">Beggiatoa alba B18LD</name>
    <dbReference type="NCBI Taxonomy" id="395493"/>
    <lineage>
        <taxon>Bacteria</taxon>
        <taxon>Pseudomonadati</taxon>
        <taxon>Pseudomonadota</taxon>
        <taxon>Gammaproteobacteria</taxon>
        <taxon>Thiotrichales</taxon>
        <taxon>Thiotrichaceae</taxon>
        <taxon>Beggiatoa</taxon>
    </lineage>
</organism>
<dbReference type="InterPro" id="IPR029066">
    <property type="entry name" value="PLP-binding_barrel"/>
</dbReference>
<evidence type="ECO:0000313" key="19">
    <source>
        <dbReference type="Proteomes" id="UP000005744"/>
    </source>
</evidence>
<dbReference type="Gene3D" id="1.20.58.930">
    <property type="match status" value="1"/>
</dbReference>
<dbReference type="Gene3D" id="3.20.20.10">
    <property type="entry name" value="Alanine racemase"/>
    <property type="match status" value="1"/>
</dbReference>
<dbReference type="GO" id="GO:0008295">
    <property type="term" value="P:spermidine biosynthetic process"/>
    <property type="evidence" value="ECO:0007669"/>
    <property type="project" value="UniProtKB-UniRule"/>
</dbReference>
<evidence type="ECO:0000256" key="10">
    <source>
        <dbReference type="ARBA" id="ARBA00023115"/>
    </source>
</evidence>
<evidence type="ECO:0000256" key="9">
    <source>
        <dbReference type="ARBA" id="ARBA00023066"/>
    </source>
</evidence>
<feature type="domain" description="Orn/DAP/Arg decarboxylase 2 N-terminal" evidence="15">
    <location>
        <begin position="90"/>
        <end position="345"/>
    </location>
</feature>
<evidence type="ECO:0000259" key="15">
    <source>
        <dbReference type="Pfam" id="PF02784"/>
    </source>
</evidence>
<evidence type="ECO:0000256" key="8">
    <source>
        <dbReference type="ARBA" id="ARBA00022898"/>
    </source>
</evidence>
<keyword evidence="10 12" id="KW-0620">Polyamine biosynthesis</keyword>
<dbReference type="EC" id="4.1.1.19" evidence="12"/>
<feature type="modified residue" description="N6-(pyridoxal phosphate)lysine" evidence="12 13">
    <location>
        <position position="103"/>
    </location>
</feature>
<dbReference type="GO" id="GO:0008792">
    <property type="term" value="F:arginine decarboxylase activity"/>
    <property type="evidence" value="ECO:0007669"/>
    <property type="project" value="UniProtKB-UniRule"/>
</dbReference>
<dbReference type="PROSITE" id="PS00878">
    <property type="entry name" value="ODR_DC_2_1"/>
    <property type="match status" value="1"/>
</dbReference>
<keyword evidence="9 12" id="KW-0745">Spermidine biosynthesis</keyword>
<accession>U5FCD9</accession>
<dbReference type="CDD" id="cd06830">
    <property type="entry name" value="PLPDE_III_ADC"/>
    <property type="match status" value="1"/>
</dbReference>
<evidence type="ECO:0000259" key="17">
    <source>
        <dbReference type="Pfam" id="PF17944"/>
    </source>
</evidence>
<dbReference type="InterPro" id="IPR009006">
    <property type="entry name" value="Ala_racemase/Decarboxylase_C"/>
</dbReference>
<dbReference type="GO" id="GO:0033388">
    <property type="term" value="P:putrescine biosynthetic process from arginine"/>
    <property type="evidence" value="ECO:0007669"/>
    <property type="project" value="TreeGrafter"/>
</dbReference>
<comment type="cofactor">
    <cofactor evidence="1 12 13">
        <name>pyridoxal 5'-phosphate</name>
        <dbReference type="ChEBI" id="CHEBI:597326"/>
    </cofactor>
</comment>
<evidence type="ECO:0000256" key="7">
    <source>
        <dbReference type="ARBA" id="ARBA00022842"/>
    </source>
</evidence>
<dbReference type="InterPro" id="IPR040634">
    <property type="entry name" value="Arg_decarb_HB"/>
</dbReference>
<feature type="domain" description="Arginine decarboxylase C-terminal helical" evidence="17">
    <location>
        <begin position="581"/>
        <end position="630"/>
    </location>
</feature>
<sequence length="632" mass="70667">MSKPAWDINQSKALYSIEHWSGGYFDVNDKGEILVKPIPSQPAINFSLYELAQNFTAHGLSLPVLVRFPNILHHRVSLIRNAFATAMNEHKYEGNYTAIYPIKVNQQHHVVKEIMNAGMQGGVGLEAGSKSELMAVLALAPLQGGVVVCNGYKDREYIRLALIGQQIGLRPYLVIEKASELKMIIEESRDMGIVPRIGVRIRLASVGTGKWQNSGGEKSKFGLSAAKLLEVIQAIKDEGLIESLQLMHFHIGSQVGNIREMQKALQEAARCYAELLAIGVPINVVDVGGGLGVDYDGTRSRHACSVNYSVQEYANNVVYELKKISELHDLPHPNIISESGRAMTAHHAVLIVNVNDIESAPGLTPPPPVPEDAPTILKDMAENLRTLNQRSAIEVYHDAVYWLNEAHALFTHGIINLAQRAHAEQLYYAICREVREMLQAGSRTHREILDELNDKLADKYFCNFSLFQSVPDAWAIDQLFPIMPLHRLEECPERRATLQDLTCDSDGQFDRYVDGAGVETSMPVHVPREDEPYLIGVFLVGAYQEILGDMHNLFGDTFSVNVYVTEDGGYELVNPMEGDTVQEMLRYVNFDTDFLRNTYRKRLQAATITPEQRAAYQREIDSGLVGYTYLET</sequence>